<feature type="compositionally biased region" description="Polar residues" evidence="1">
    <location>
        <begin position="49"/>
        <end position="97"/>
    </location>
</feature>
<evidence type="ECO:0000256" key="1">
    <source>
        <dbReference type="SAM" id="MobiDB-lite"/>
    </source>
</evidence>
<accession>A0A397UWC5</accession>
<feature type="region of interest" description="Disordered" evidence="1">
    <location>
        <begin position="601"/>
        <end position="629"/>
    </location>
</feature>
<dbReference type="EMBL" id="QKWP01000921">
    <property type="protein sequence ID" value="RIB13467.1"/>
    <property type="molecule type" value="Genomic_DNA"/>
</dbReference>
<feature type="compositionally biased region" description="Basic residues" evidence="1">
    <location>
        <begin position="609"/>
        <end position="623"/>
    </location>
</feature>
<evidence type="ECO:0000313" key="2">
    <source>
        <dbReference type="EMBL" id="RIB13467.1"/>
    </source>
</evidence>
<feature type="region of interest" description="Disordered" evidence="1">
    <location>
        <begin position="248"/>
        <end position="302"/>
    </location>
</feature>
<reference evidence="2 3" key="1">
    <citation type="submission" date="2018-06" db="EMBL/GenBank/DDBJ databases">
        <title>Comparative genomics reveals the genomic features of Rhizophagus irregularis, R. cerebriforme, R. diaphanum and Gigaspora rosea, and their symbiotic lifestyle signature.</title>
        <authorList>
            <person name="Morin E."/>
            <person name="San Clemente H."/>
            <person name="Chen E.C.H."/>
            <person name="De La Providencia I."/>
            <person name="Hainaut M."/>
            <person name="Kuo A."/>
            <person name="Kohler A."/>
            <person name="Murat C."/>
            <person name="Tang N."/>
            <person name="Roy S."/>
            <person name="Loubradou J."/>
            <person name="Henrissat B."/>
            <person name="Grigoriev I.V."/>
            <person name="Corradi N."/>
            <person name="Roux C."/>
            <person name="Martin F.M."/>
        </authorList>
    </citation>
    <scope>NUCLEOTIDE SEQUENCE [LARGE SCALE GENOMIC DNA]</scope>
    <source>
        <strain evidence="2 3">DAOM 194757</strain>
    </source>
</reference>
<dbReference type="AlphaFoldDB" id="A0A397UWC5"/>
<gene>
    <name evidence="2" type="ORF">C2G38_2197778</name>
</gene>
<feature type="compositionally biased region" description="Low complexity" evidence="1">
    <location>
        <begin position="270"/>
        <end position="293"/>
    </location>
</feature>
<feature type="compositionally biased region" description="Basic residues" evidence="1">
    <location>
        <begin position="463"/>
        <end position="497"/>
    </location>
</feature>
<dbReference type="Proteomes" id="UP000266673">
    <property type="component" value="Unassembled WGS sequence"/>
</dbReference>
<feature type="compositionally biased region" description="Basic and acidic residues" evidence="1">
    <location>
        <begin position="31"/>
        <end position="41"/>
    </location>
</feature>
<feature type="region of interest" description="Disordered" evidence="1">
    <location>
        <begin position="11"/>
        <end position="97"/>
    </location>
</feature>
<feature type="compositionally biased region" description="Polar residues" evidence="1">
    <location>
        <begin position="15"/>
        <end position="29"/>
    </location>
</feature>
<dbReference type="OrthoDB" id="2450074at2759"/>
<protein>
    <submittedName>
        <fullName evidence="2">Uncharacterized protein</fullName>
    </submittedName>
</protein>
<comment type="caution">
    <text evidence="2">The sequence shown here is derived from an EMBL/GenBank/DDBJ whole genome shotgun (WGS) entry which is preliminary data.</text>
</comment>
<feature type="region of interest" description="Disordered" evidence="1">
    <location>
        <begin position="458"/>
        <end position="505"/>
    </location>
</feature>
<sequence length="641" mass="71927">MGKVAPAFEIRFNGPDSQGIESVPIQPNLNPHERNVPEPFRKRDKIPRNSGNTSEYPINNFNNIPPQKPSSVDVRTSPSTLNKQCTKNNGDSFHGSQLKTLKDVNNSSSSSSIVTDIPTTKVKSWNSVGPETEKHDRVTPGKIEKDTFMDNDNPDTSTSSTIAFDSAIRNSQPTKKRLLSEESGSEKENVVVDVDNNIQTPYLNKDLNGTTEMIVSVNRKNTLKNNRKTKKINTIDCKDDDNNTIGKGHLSVDGIATPPATPPRSPPMTPMIAQTPPSSGSSSETGTPMTPMTAHTPISNGSISETVNISTQTSETITNESVHFSSPQPSDEVESTFMETQLQQSRSPRISKSRPIITAYSLELQEQLETESPINDESPRKTIISHDDVIIPTLAKKLKMNGQLPYPNHEALLGISDEPDELDKVYKNNIKPRPESGYMDVTDQVENLFEDANDQFEDELQKSTKKRSSVVSYQRRRRKSAPRRPTRRSRPNSRRNSKTYSHVQIQTDDVIITPAIENVPMYDDLKKRDRKSRREEFVFLTKEDEDDIDIEPVTHSESSLVPEQKPVEKIEMSTEITNNSQKDRMVHPVQSNVAPVALKLERTLTKNSMSKKKQKKDKKNKKKKDQDDGYVEKSICCCVIC</sequence>
<evidence type="ECO:0000313" key="3">
    <source>
        <dbReference type="Proteomes" id="UP000266673"/>
    </source>
</evidence>
<name>A0A397UWC5_9GLOM</name>
<keyword evidence="3" id="KW-1185">Reference proteome</keyword>
<organism evidence="2 3">
    <name type="scientific">Gigaspora rosea</name>
    <dbReference type="NCBI Taxonomy" id="44941"/>
    <lineage>
        <taxon>Eukaryota</taxon>
        <taxon>Fungi</taxon>
        <taxon>Fungi incertae sedis</taxon>
        <taxon>Mucoromycota</taxon>
        <taxon>Glomeromycotina</taxon>
        <taxon>Glomeromycetes</taxon>
        <taxon>Diversisporales</taxon>
        <taxon>Gigasporaceae</taxon>
        <taxon>Gigaspora</taxon>
    </lineage>
</organism>
<proteinExistence type="predicted"/>
<feature type="compositionally biased region" description="Pro residues" evidence="1">
    <location>
        <begin position="259"/>
        <end position="269"/>
    </location>
</feature>